<reference evidence="2" key="1">
    <citation type="submission" date="2018-05" db="EMBL/GenBank/DDBJ databases">
        <authorList>
            <person name="Lanie J.A."/>
            <person name="Ng W.-L."/>
            <person name="Kazmierczak K.M."/>
            <person name="Andrzejewski T.M."/>
            <person name="Davidsen T.M."/>
            <person name="Wayne K.J."/>
            <person name="Tettelin H."/>
            <person name="Glass J.I."/>
            <person name="Rusch D."/>
            <person name="Podicherti R."/>
            <person name="Tsui H.-C.T."/>
            <person name="Winkler M.E."/>
        </authorList>
    </citation>
    <scope>NUCLEOTIDE SEQUENCE</scope>
</reference>
<proteinExistence type="predicted"/>
<dbReference type="AlphaFoldDB" id="A0A381RF32"/>
<feature type="compositionally biased region" description="Basic and acidic residues" evidence="1">
    <location>
        <begin position="131"/>
        <end position="145"/>
    </location>
</feature>
<organism evidence="2">
    <name type="scientific">marine metagenome</name>
    <dbReference type="NCBI Taxonomy" id="408172"/>
    <lineage>
        <taxon>unclassified sequences</taxon>
        <taxon>metagenomes</taxon>
        <taxon>ecological metagenomes</taxon>
    </lineage>
</organism>
<evidence type="ECO:0000313" key="2">
    <source>
        <dbReference type="EMBL" id="SUZ90406.1"/>
    </source>
</evidence>
<feature type="compositionally biased region" description="Low complexity" evidence="1">
    <location>
        <begin position="152"/>
        <end position="165"/>
    </location>
</feature>
<feature type="region of interest" description="Disordered" evidence="1">
    <location>
        <begin position="131"/>
        <end position="177"/>
    </location>
</feature>
<dbReference type="InterPro" id="IPR014995">
    <property type="entry name" value="DUF1844"/>
</dbReference>
<protein>
    <recommendedName>
        <fullName evidence="3">DUF1844 domain-containing protein</fullName>
    </recommendedName>
</protein>
<name>A0A381RF32_9ZZZZ</name>
<evidence type="ECO:0008006" key="3">
    <source>
        <dbReference type="Google" id="ProtNLM"/>
    </source>
</evidence>
<dbReference type="Pfam" id="PF08899">
    <property type="entry name" value="DUF1844"/>
    <property type="match status" value="1"/>
</dbReference>
<feature type="compositionally biased region" description="Basic and acidic residues" evidence="1">
    <location>
        <begin position="11"/>
        <end position="37"/>
    </location>
</feature>
<accession>A0A381RF32</accession>
<evidence type="ECO:0000256" key="1">
    <source>
        <dbReference type="SAM" id="MobiDB-lite"/>
    </source>
</evidence>
<feature type="region of interest" description="Disordered" evidence="1">
    <location>
        <begin position="1"/>
        <end position="37"/>
    </location>
</feature>
<dbReference type="EMBL" id="UINC01001892">
    <property type="protein sequence ID" value="SUZ90406.1"/>
    <property type="molecule type" value="Genomic_DNA"/>
</dbReference>
<sequence length="177" mass="18742">MSSLWTPGGEHPVDRPDENAAPKDEPRLEDLSPEEREQVESMAREMAAVREQLASVPAAVVVANHLMGLYELGSIHLSQQPPNLAEASVAIDALGAVVDKLPGRLGETEATMRDALHQIRLAYVAVEKAAREADMATEQAGHEADVQDPAEPEPAAQDPTEPEAAVPDATGGDAEGD</sequence>
<gene>
    <name evidence="2" type="ORF">METZ01_LOCUS43260</name>
</gene>